<dbReference type="EMBL" id="KN846963">
    <property type="protein sequence ID" value="KIW62396.1"/>
    <property type="molecule type" value="Genomic_DNA"/>
</dbReference>
<sequence>MSIPSSRLPEPFFPILIPLLMPCHVTDIQSIVFFIIDKRYEPWTVRLGWHISVCLVRNSNTSGEHSIQPSALGTSLPTRPGRSAPVGRYCHQENWDISRSLAYGPTLFYHGTTTTGGYAMFFFRAPAESIP</sequence>
<protein>
    <submittedName>
        <fullName evidence="1">Uncharacterized protein</fullName>
    </submittedName>
</protein>
<reference evidence="1 2" key="1">
    <citation type="submission" date="2015-01" db="EMBL/GenBank/DDBJ databases">
        <title>The Genome Sequence of Capronia semiimmersa CBS27337.</title>
        <authorList>
            <consortium name="The Broad Institute Genomics Platform"/>
            <person name="Cuomo C."/>
            <person name="de Hoog S."/>
            <person name="Gorbushina A."/>
            <person name="Stielow B."/>
            <person name="Teixiera M."/>
            <person name="Abouelleil A."/>
            <person name="Chapman S.B."/>
            <person name="Priest M."/>
            <person name="Young S.K."/>
            <person name="Wortman J."/>
            <person name="Nusbaum C."/>
            <person name="Birren B."/>
        </authorList>
    </citation>
    <scope>NUCLEOTIDE SEQUENCE [LARGE SCALE GENOMIC DNA]</scope>
    <source>
        <strain evidence="1 2">CBS 27337</strain>
    </source>
</reference>
<proteinExistence type="predicted"/>
<keyword evidence="2" id="KW-1185">Reference proteome</keyword>
<dbReference type="HOGENOM" id="CLU_1927335_0_0_1"/>
<organism evidence="1 2">
    <name type="scientific">Phialophora macrospora</name>
    <dbReference type="NCBI Taxonomy" id="1851006"/>
    <lineage>
        <taxon>Eukaryota</taxon>
        <taxon>Fungi</taxon>
        <taxon>Dikarya</taxon>
        <taxon>Ascomycota</taxon>
        <taxon>Pezizomycotina</taxon>
        <taxon>Eurotiomycetes</taxon>
        <taxon>Chaetothyriomycetidae</taxon>
        <taxon>Chaetothyriales</taxon>
        <taxon>Herpotrichiellaceae</taxon>
        <taxon>Phialophora</taxon>
    </lineage>
</organism>
<evidence type="ECO:0000313" key="1">
    <source>
        <dbReference type="EMBL" id="KIW62396.1"/>
    </source>
</evidence>
<accession>A0A0D2CBM1</accession>
<name>A0A0D2CBM1_9EURO</name>
<gene>
    <name evidence="1" type="ORF">PV04_10576</name>
</gene>
<evidence type="ECO:0000313" key="2">
    <source>
        <dbReference type="Proteomes" id="UP000054266"/>
    </source>
</evidence>
<dbReference type="Proteomes" id="UP000054266">
    <property type="component" value="Unassembled WGS sequence"/>
</dbReference>
<dbReference type="AlphaFoldDB" id="A0A0D2CBM1"/>